<sequence length="196" mass="23564">MTWYIMIYSYQKQCFYQFSICQLYLSNVYACEYIDCIMLISAESSHIIPNNLDWMVLIFFRKQNIYELIFFRSCFFPKPITYRFFGIEDMREINILILYSFIKCIQVIFEGSISRLVIDGKNLSFILSFEFIVEKFFIQKCQDYPDSSQPLLTIYDMPNPILFMNHDWLKTIKLFLLQISNFITKLPDIIEQSCDL</sequence>
<dbReference type="AlphaFoldDB" id="A0A644ZSR3"/>
<dbReference type="EMBL" id="VSSQ01009913">
    <property type="protein sequence ID" value="MPM42931.1"/>
    <property type="molecule type" value="Genomic_DNA"/>
</dbReference>
<proteinExistence type="predicted"/>
<name>A0A644ZSR3_9ZZZZ</name>
<organism evidence="1">
    <name type="scientific">bioreactor metagenome</name>
    <dbReference type="NCBI Taxonomy" id="1076179"/>
    <lineage>
        <taxon>unclassified sequences</taxon>
        <taxon>metagenomes</taxon>
        <taxon>ecological metagenomes</taxon>
    </lineage>
</organism>
<reference evidence="1" key="1">
    <citation type="submission" date="2019-08" db="EMBL/GenBank/DDBJ databases">
        <authorList>
            <person name="Kucharzyk K."/>
            <person name="Murdoch R.W."/>
            <person name="Higgins S."/>
            <person name="Loffler F."/>
        </authorList>
    </citation>
    <scope>NUCLEOTIDE SEQUENCE</scope>
</reference>
<gene>
    <name evidence="1" type="ORF">SDC9_89603</name>
</gene>
<comment type="caution">
    <text evidence="1">The sequence shown here is derived from an EMBL/GenBank/DDBJ whole genome shotgun (WGS) entry which is preliminary data.</text>
</comment>
<accession>A0A644ZSR3</accession>
<protein>
    <submittedName>
        <fullName evidence="1">Uncharacterized protein</fullName>
    </submittedName>
</protein>
<evidence type="ECO:0000313" key="1">
    <source>
        <dbReference type="EMBL" id="MPM42931.1"/>
    </source>
</evidence>